<comment type="caution">
    <text evidence="2">The sequence shown here is derived from an EMBL/GenBank/DDBJ whole genome shotgun (WGS) entry which is preliminary data.</text>
</comment>
<name>A0ABD5P320_9EURY</name>
<dbReference type="GeneID" id="71856083"/>
<organism evidence="2 3">
    <name type="scientific">Natribaculum luteum</name>
    <dbReference type="NCBI Taxonomy" id="1586232"/>
    <lineage>
        <taxon>Archaea</taxon>
        <taxon>Methanobacteriati</taxon>
        <taxon>Methanobacteriota</taxon>
        <taxon>Stenosarchaea group</taxon>
        <taxon>Halobacteria</taxon>
        <taxon>Halobacteriales</taxon>
        <taxon>Natrialbaceae</taxon>
        <taxon>Natribaculum</taxon>
    </lineage>
</organism>
<accession>A0ABD5P320</accession>
<evidence type="ECO:0008006" key="4">
    <source>
        <dbReference type="Google" id="ProtNLM"/>
    </source>
</evidence>
<proteinExistence type="predicted"/>
<dbReference type="EMBL" id="JBHSDJ010000127">
    <property type="protein sequence ID" value="MFC4248712.1"/>
    <property type="molecule type" value="Genomic_DNA"/>
</dbReference>
<sequence>MTESRTPDSREIPIVDFEWSDNSVRYWQELCDRVFPFEKRCEILDAMAETDGLAMTNKALAADVSDELEREVTTQTLIGHLKVFEELGIVALLPRWDRDQNSVIQRRPLTEDWLSAQEYQKGAEVAPLSPATQLAIEYIGWEYRPVSPDDVVLDPNDGRSLLPLKGTLYAFLLSATERVDPGRIARDGKLVNGIDDPPKIELEIGSPETLSDAAYDQLTNLGIEVPEEEPIGDYWHTRAVVGRVSDVEWGDREKVPIDQTLRRFSDSWVAAPMELYPRQKADDVDPPGIDTEAVEAPDPELVVQRIGENAIDSRKSAFVGHPSTGGSSRFAQEVEFGDGDAITFGTLVRDRITPDEGSIQYSEDESTADLHRGE</sequence>
<evidence type="ECO:0000313" key="3">
    <source>
        <dbReference type="Proteomes" id="UP001595821"/>
    </source>
</evidence>
<dbReference type="Proteomes" id="UP001595821">
    <property type="component" value="Unassembled WGS sequence"/>
</dbReference>
<dbReference type="AlphaFoldDB" id="A0ABD5P320"/>
<evidence type="ECO:0000313" key="2">
    <source>
        <dbReference type="EMBL" id="MFC4248712.1"/>
    </source>
</evidence>
<feature type="region of interest" description="Disordered" evidence="1">
    <location>
        <begin position="353"/>
        <end position="374"/>
    </location>
</feature>
<gene>
    <name evidence="2" type="ORF">ACFOZ7_17565</name>
</gene>
<protein>
    <recommendedName>
        <fullName evidence="4">ArsR family transcriptional regulator</fullName>
    </recommendedName>
</protein>
<dbReference type="RefSeq" id="WP_246976460.1">
    <property type="nucleotide sequence ID" value="NZ_CP095398.1"/>
</dbReference>
<evidence type="ECO:0000256" key="1">
    <source>
        <dbReference type="SAM" id="MobiDB-lite"/>
    </source>
</evidence>
<reference evidence="2 3" key="1">
    <citation type="journal article" date="2014" name="Int. J. Syst. Evol. Microbiol.">
        <title>Complete genome sequence of Corynebacterium casei LMG S-19264T (=DSM 44701T), isolated from a smear-ripened cheese.</title>
        <authorList>
            <consortium name="US DOE Joint Genome Institute (JGI-PGF)"/>
            <person name="Walter F."/>
            <person name="Albersmeier A."/>
            <person name="Kalinowski J."/>
            <person name="Ruckert C."/>
        </authorList>
    </citation>
    <scope>NUCLEOTIDE SEQUENCE [LARGE SCALE GENOMIC DNA]</scope>
    <source>
        <strain evidence="2 3">IBRC-M 10912</strain>
    </source>
</reference>